<protein>
    <submittedName>
        <fullName evidence="9">Aquaporin family protein</fullName>
    </submittedName>
</protein>
<evidence type="ECO:0000313" key="10">
    <source>
        <dbReference type="Proteomes" id="UP001056937"/>
    </source>
</evidence>
<reference evidence="9" key="1">
    <citation type="journal article" date="2022" name="Toxins">
        <title>Genomic Analysis of Sphingopyxis sp. USTB-05 for Biodegrading Cyanobacterial Hepatotoxins.</title>
        <authorList>
            <person name="Liu C."/>
            <person name="Xu Q."/>
            <person name="Zhao Z."/>
            <person name="Zhang H."/>
            <person name="Liu X."/>
            <person name="Yin C."/>
            <person name="Liu Y."/>
            <person name="Yan H."/>
        </authorList>
    </citation>
    <scope>NUCLEOTIDE SEQUENCE</scope>
    <source>
        <strain evidence="9">NBD5</strain>
    </source>
</reference>
<keyword evidence="6 8" id="KW-0472">Membrane</keyword>
<dbReference type="Gene3D" id="1.20.1080.10">
    <property type="entry name" value="Glycerol uptake facilitator protein"/>
    <property type="match status" value="1"/>
</dbReference>
<dbReference type="PANTHER" id="PTHR43829">
    <property type="entry name" value="AQUAPORIN OR AQUAGLYCEROPORIN RELATED"/>
    <property type="match status" value="1"/>
</dbReference>
<feature type="transmembrane region" description="Helical" evidence="8">
    <location>
        <begin position="89"/>
        <end position="109"/>
    </location>
</feature>
<evidence type="ECO:0000256" key="6">
    <source>
        <dbReference type="ARBA" id="ARBA00023136"/>
    </source>
</evidence>
<evidence type="ECO:0000256" key="1">
    <source>
        <dbReference type="ARBA" id="ARBA00004141"/>
    </source>
</evidence>
<dbReference type="SUPFAM" id="SSF81338">
    <property type="entry name" value="Aquaporin-like"/>
    <property type="match status" value="1"/>
</dbReference>
<dbReference type="RefSeq" id="WP_252167510.1">
    <property type="nucleotide sequence ID" value="NZ_CP084930.1"/>
</dbReference>
<evidence type="ECO:0000313" key="9">
    <source>
        <dbReference type="EMBL" id="USI73704.1"/>
    </source>
</evidence>
<sequence length="267" mass="28291">MDRTLMGELISELIAMAIIMTLGNSAAAMITLYDPSPYAQAYWGVCIAWGLAVTIAIYVTGAVSGTHANPAVTLALVLFRGFPARKAPLYMAAQVAGAFIGAALVYQMFQPVIDHYTALHHLPRTQGGAAGVFFTHPGEGITRIHAFWDEVILTAILLLGIFAITEEFNTSAPMANASALIIGLLVACIGASAGYLEAWPINPARDLGPRLFCWLAGWGAAALPAPDHYWWVPIVGPFTGGVVGAALYQFAVRPFLPGRALPPEEAA</sequence>
<comment type="subcellular location">
    <subcellularLocation>
        <location evidence="1">Membrane</location>
        <topology evidence="1">Multi-pass membrane protein</topology>
    </subcellularLocation>
</comment>
<dbReference type="NCBIfam" id="TIGR00861">
    <property type="entry name" value="MIP"/>
    <property type="match status" value="1"/>
</dbReference>
<feature type="transmembrane region" description="Helical" evidence="8">
    <location>
        <begin position="39"/>
        <end position="59"/>
    </location>
</feature>
<keyword evidence="10" id="KW-1185">Reference proteome</keyword>
<dbReference type="PRINTS" id="PR00783">
    <property type="entry name" value="MINTRINSICP"/>
</dbReference>
<dbReference type="InterPro" id="IPR000425">
    <property type="entry name" value="MIP"/>
</dbReference>
<keyword evidence="3 7" id="KW-0813">Transport</keyword>
<name>A0ABY4X9W0_9SPHN</name>
<dbReference type="InterPro" id="IPR050363">
    <property type="entry name" value="MIP/Aquaporin"/>
</dbReference>
<dbReference type="PANTHER" id="PTHR43829:SF9">
    <property type="entry name" value="AQUAPORIN-9"/>
    <property type="match status" value="1"/>
</dbReference>
<dbReference type="CDD" id="cd00333">
    <property type="entry name" value="MIP"/>
    <property type="match status" value="1"/>
</dbReference>
<proteinExistence type="inferred from homology"/>
<gene>
    <name evidence="9" type="ORF">LHA26_04330</name>
</gene>
<evidence type="ECO:0000256" key="8">
    <source>
        <dbReference type="SAM" id="Phobius"/>
    </source>
</evidence>
<comment type="similarity">
    <text evidence="2 7">Belongs to the MIP/aquaporin (TC 1.A.8) family.</text>
</comment>
<feature type="transmembrane region" description="Helical" evidence="8">
    <location>
        <begin position="12"/>
        <end position="33"/>
    </location>
</feature>
<dbReference type="EMBL" id="CP084930">
    <property type="protein sequence ID" value="USI73704.1"/>
    <property type="molecule type" value="Genomic_DNA"/>
</dbReference>
<evidence type="ECO:0000256" key="2">
    <source>
        <dbReference type="ARBA" id="ARBA00006175"/>
    </source>
</evidence>
<evidence type="ECO:0000256" key="5">
    <source>
        <dbReference type="ARBA" id="ARBA00022989"/>
    </source>
</evidence>
<feature type="transmembrane region" description="Helical" evidence="8">
    <location>
        <begin position="146"/>
        <end position="165"/>
    </location>
</feature>
<dbReference type="PRINTS" id="PR02019">
    <property type="entry name" value="AQUAPORIN7"/>
</dbReference>
<organism evidence="9 10">
    <name type="scientific">Sphingomonas morindae</name>
    <dbReference type="NCBI Taxonomy" id="1541170"/>
    <lineage>
        <taxon>Bacteria</taxon>
        <taxon>Pseudomonadati</taxon>
        <taxon>Pseudomonadota</taxon>
        <taxon>Alphaproteobacteria</taxon>
        <taxon>Sphingomonadales</taxon>
        <taxon>Sphingomonadaceae</taxon>
        <taxon>Sphingomonas</taxon>
    </lineage>
</organism>
<dbReference type="PROSITE" id="PS00221">
    <property type="entry name" value="MIP"/>
    <property type="match status" value="1"/>
</dbReference>
<dbReference type="Proteomes" id="UP001056937">
    <property type="component" value="Chromosome 1"/>
</dbReference>
<keyword evidence="4 7" id="KW-0812">Transmembrane</keyword>
<dbReference type="InterPro" id="IPR023271">
    <property type="entry name" value="Aquaporin-like"/>
</dbReference>
<dbReference type="Pfam" id="PF00230">
    <property type="entry name" value="MIP"/>
    <property type="match status" value="1"/>
</dbReference>
<evidence type="ECO:0000256" key="4">
    <source>
        <dbReference type="ARBA" id="ARBA00022692"/>
    </source>
</evidence>
<evidence type="ECO:0000256" key="3">
    <source>
        <dbReference type="ARBA" id="ARBA00022448"/>
    </source>
</evidence>
<evidence type="ECO:0000256" key="7">
    <source>
        <dbReference type="RuleBase" id="RU000477"/>
    </source>
</evidence>
<accession>A0ABY4X9W0</accession>
<keyword evidence="5 8" id="KW-1133">Transmembrane helix</keyword>
<feature type="transmembrane region" description="Helical" evidence="8">
    <location>
        <begin position="177"/>
        <end position="196"/>
    </location>
</feature>
<dbReference type="InterPro" id="IPR022357">
    <property type="entry name" value="MIP_CS"/>
</dbReference>
<feature type="transmembrane region" description="Helical" evidence="8">
    <location>
        <begin position="229"/>
        <end position="251"/>
    </location>
</feature>